<dbReference type="GO" id="GO:0016757">
    <property type="term" value="F:glycosyltransferase activity"/>
    <property type="evidence" value="ECO:0007669"/>
    <property type="project" value="UniProtKB-UniRule"/>
</dbReference>
<evidence type="ECO:0000259" key="7">
    <source>
        <dbReference type="PROSITE" id="PS52018"/>
    </source>
</evidence>
<evidence type="ECO:0000256" key="6">
    <source>
        <dbReference type="PROSITE-ProRule" id="PRU01362"/>
    </source>
</evidence>
<keyword evidence="5 6" id="KW-0238">DNA-binding</keyword>
<keyword evidence="4 6" id="KW-0548">Nucleotidyltransferase</keyword>
<dbReference type="Pfam" id="PF14487">
    <property type="entry name" value="DarT"/>
    <property type="match status" value="1"/>
</dbReference>
<evidence type="ECO:0000313" key="9">
    <source>
        <dbReference type="Proteomes" id="UP000095210"/>
    </source>
</evidence>
<evidence type="ECO:0000256" key="1">
    <source>
        <dbReference type="ARBA" id="ARBA00022649"/>
    </source>
</evidence>
<dbReference type="Proteomes" id="UP000095210">
    <property type="component" value="Chromosome"/>
</dbReference>
<dbReference type="AlphaFoldDB" id="A0AAC9HUE6"/>
<keyword evidence="3 6" id="KW-0808">Transferase</keyword>
<name>A0AAC9HUE6_9PSEU</name>
<comment type="similarity">
    <text evidence="6">Belongs to the DarT ADP-ribosyltransferase family.</text>
</comment>
<feature type="active site" description="Proton acceptor" evidence="6">
    <location>
        <position position="43"/>
    </location>
</feature>
<evidence type="ECO:0000256" key="3">
    <source>
        <dbReference type="ARBA" id="ARBA00022679"/>
    </source>
</evidence>
<comment type="catalytic activity">
    <reaction evidence="6">
        <text>a thymidine in DNA + NAD(+) = an N-(ADP-alpha-D-ribosyl)-thymidine in DNA + nicotinamide + H(+)</text>
        <dbReference type="Rhea" id="RHEA:71651"/>
        <dbReference type="Rhea" id="RHEA-COMP:13556"/>
        <dbReference type="Rhea" id="RHEA-COMP:18051"/>
        <dbReference type="ChEBI" id="CHEBI:15378"/>
        <dbReference type="ChEBI" id="CHEBI:17154"/>
        <dbReference type="ChEBI" id="CHEBI:57540"/>
        <dbReference type="ChEBI" id="CHEBI:137386"/>
        <dbReference type="ChEBI" id="CHEBI:191199"/>
    </reaction>
</comment>
<dbReference type="EMBL" id="CP014859">
    <property type="protein sequence ID" value="AOS65633.1"/>
    <property type="molecule type" value="Genomic_DNA"/>
</dbReference>
<feature type="binding site" evidence="6">
    <location>
        <position position="43"/>
    </location>
    <ligand>
        <name>NAD(+)</name>
        <dbReference type="ChEBI" id="CHEBI:57540"/>
    </ligand>
</feature>
<proteinExistence type="inferred from homology"/>
<dbReference type="GO" id="GO:0003677">
    <property type="term" value="F:DNA binding"/>
    <property type="evidence" value="ECO:0007669"/>
    <property type="project" value="UniProtKB-UniRule"/>
</dbReference>
<evidence type="ECO:0000313" key="8">
    <source>
        <dbReference type="EMBL" id="AOS65633.1"/>
    </source>
</evidence>
<accession>A0AAC9HUE6</accession>
<keyword evidence="2 6" id="KW-0328">Glycosyltransferase</keyword>
<evidence type="ECO:0000256" key="5">
    <source>
        <dbReference type="ARBA" id="ARBA00023125"/>
    </source>
</evidence>
<feature type="binding site" evidence="6">
    <location>
        <begin position="2"/>
        <end position="4"/>
    </location>
    <ligand>
        <name>NAD(+)</name>
        <dbReference type="ChEBI" id="CHEBI:57540"/>
    </ligand>
</feature>
<feature type="active site" evidence="6">
    <location>
        <position position="157"/>
    </location>
</feature>
<dbReference type="GO" id="GO:0016779">
    <property type="term" value="F:nucleotidyltransferase activity"/>
    <property type="evidence" value="ECO:0007669"/>
    <property type="project" value="UniProtKB-UniRule"/>
</dbReference>
<dbReference type="InterPro" id="IPR029494">
    <property type="entry name" value="DarT"/>
</dbReference>
<dbReference type="PROSITE" id="PS52018">
    <property type="entry name" value="DART"/>
    <property type="match status" value="1"/>
</dbReference>
<evidence type="ECO:0000256" key="4">
    <source>
        <dbReference type="ARBA" id="ARBA00022695"/>
    </source>
</evidence>
<dbReference type="RefSeq" id="WP_157421282.1">
    <property type="nucleotide sequence ID" value="NZ_CP014859.1"/>
</dbReference>
<keyword evidence="1 6" id="KW-1277">Toxin-antitoxin system</keyword>
<gene>
    <name evidence="8" type="ORF">TL08_24275</name>
</gene>
<comment type="caution">
    <text evidence="6">Lacks conserved residue(s) required for the propagation of feature annotation.</text>
</comment>
<evidence type="ECO:0000256" key="2">
    <source>
        <dbReference type="ARBA" id="ARBA00022676"/>
    </source>
</evidence>
<feature type="domain" description="DarT" evidence="7">
    <location>
        <begin position="1"/>
        <end position="201"/>
    </location>
</feature>
<protein>
    <submittedName>
        <fullName evidence="8">DUF4433 family protein</fullName>
    </submittedName>
</protein>
<keyword evidence="9" id="KW-1185">Reference proteome</keyword>
<reference evidence="9" key="1">
    <citation type="submission" date="2016-03" db="EMBL/GenBank/DDBJ databases">
        <title>Complete genome sequence of the type strain Actinoalloteichus hymeniacidonis DSM 45092.</title>
        <authorList>
            <person name="Schaffert L."/>
            <person name="Albersmeier A."/>
            <person name="Winkler A."/>
            <person name="Kalinowski J."/>
            <person name="Zotchev S."/>
            <person name="Ruckert C."/>
        </authorList>
    </citation>
    <scope>NUCLEOTIDE SEQUENCE [LARGE SCALE GENOMIC DNA]</scope>
    <source>
        <strain evidence="9">HPA177(T) (DSM 45092(T))</strain>
    </source>
</reference>
<sequence length="201" mass="22842">MHFTHVANLPAILQSGVLKSDSHVQTESIMITECADISIKERRRSVEVPIPPGGVVADYVPFYFAPRSPMMYSISRGNVATYADGQQPLVYFWSWLSVADRLQLPWIASDGNCASSLTSMTNNWRKLEESVDWQIMTAKQWSNTAEDGDRMRRRMAEFLVHREFPFEAFTGAVTRSKAIASLASKHLGDKLPVHVRPDWYY</sequence>
<organism evidence="8 9">
    <name type="scientific">Actinoalloteichus hymeniacidonis</name>
    <dbReference type="NCBI Taxonomy" id="340345"/>
    <lineage>
        <taxon>Bacteria</taxon>
        <taxon>Bacillati</taxon>
        <taxon>Actinomycetota</taxon>
        <taxon>Actinomycetes</taxon>
        <taxon>Pseudonocardiales</taxon>
        <taxon>Pseudonocardiaceae</taxon>
        <taxon>Actinoalloteichus</taxon>
    </lineage>
</organism>
<dbReference type="KEGG" id="ahm:TL08_24275"/>